<dbReference type="OrthoDB" id="4267316at2759"/>
<keyword evidence="3" id="KW-1185">Reference proteome</keyword>
<dbReference type="SUPFAM" id="SSF56112">
    <property type="entry name" value="Protein kinase-like (PK-like)"/>
    <property type="match status" value="1"/>
</dbReference>
<accession>A0A9W9F1F0</accession>
<evidence type="ECO:0000313" key="2">
    <source>
        <dbReference type="EMBL" id="KAJ5091819.1"/>
    </source>
</evidence>
<dbReference type="InterPro" id="IPR011009">
    <property type="entry name" value="Kinase-like_dom_sf"/>
</dbReference>
<gene>
    <name evidence="2" type="ORF">NUU61_006689</name>
</gene>
<name>A0A9W9F1F0_9EURO</name>
<protein>
    <recommendedName>
        <fullName evidence="1">Protein kinase domain-containing protein</fullName>
    </recommendedName>
</protein>
<dbReference type="RefSeq" id="XP_056510016.1">
    <property type="nucleotide sequence ID" value="XM_056657216.1"/>
</dbReference>
<reference evidence="2" key="1">
    <citation type="submission" date="2022-11" db="EMBL/GenBank/DDBJ databases">
        <authorList>
            <person name="Petersen C."/>
        </authorList>
    </citation>
    <scope>NUCLEOTIDE SEQUENCE</scope>
    <source>
        <strain evidence="2">IBT 34128</strain>
    </source>
</reference>
<proteinExistence type="predicted"/>
<dbReference type="AlphaFoldDB" id="A0A9W9F1F0"/>
<evidence type="ECO:0000259" key="1">
    <source>
        <dbReference type="PROSITE" id="PS50011"/>
    </source>
</evidence>
<dbReference type="GeneID" id="81396385"/>
<dbReference type="GO" id="GO:0005524">
    <property type="term" value="F:ATP binding"/>
    <property type="evidence" value="ECO:0007669"/>
    <property type="project" value="InterPro"/>
</dbReference>
<dbReference type="GO" id="GO:0004672">
    <property type="term" value="F:protein kinase activity"/>
    <property type="evidence" value="ECO:0007669"/>
    <property type="project" value="InterPro"/>
</dbReference>
<dbReference type="PROSITE" id="PS50011">
    <property type="entry name" value="PROTEIN_KINASE_DOM"/>
    <property type="match status" value="1"/>
</dbReference>
<evidence type="ECO:0000313" key="3">
    <source>
        <dbReference type="Proteomes" id="UP001141434"/>
    </source>
</evidence>
<feature type="domain" description="Protein kinase" evidence="1">
    <location>
        <begin position="1"/>
        <end position="257"/>
    </location>
</feature>
<reference evidence="2" key="2">
    <citation type="journal article" date="2023" name="IMA Fungus">
        <title>Comparative genomic study of the Penicillium genus elucidates a diverse pangenome and 15 lateral gene transfer events.</title>
        <authorList>
            <person name="Petersen C."/>
            <person name="Sorensen T."/>
            <person name="Nielsen M.R."/>
            <person name="Sondergaard T.E."/>
            <person name="Sorensen J.L."/>
            <person name="Fitzpatrick D.A."/>
            <person name="Frisvad J.C."/>
            <person name="Nielsen K.L."/>
        </authorList>
    </citation>
    <scope>NUCLEOTIDE SEQUENCE</scope>
    <source>
        <strain evidence="2">IBT 34128</strain>
    </source>
</reference>
<sequence>MSSIPTSEENLPFFDPPSTELPNPPVPYTTGWIFTAHIPSQIFTVRVLHATSASKVPRDDTRLVAKIYDPLYFDDDGGFLNPFLCVNEHYTHEANVYHHLSQFQGQGIPRFYGSYSVNLAVDSKQTRTVRMILIKYIHGVTMRDAKPEHYSQSARQKILKSIVDLDSRVYEKNIQLQDLHPRNVIISSPDRDPSGVVFIDFGKTLFSRRPDDPFALKLDWFYGQFGDWIDWDWDAWLETEFAHTPGNITPDMRKRWP</sequence>
<comment type="caution">
    <text evidence="2">The sequence shown here is derived from an EMBL/GenBank/DDBJ whole genome shotgun (WGS) entry which is preliminary data.</text>
</comment>
<dbReference type="Proteomes" id="UP001141434">
    <property type="component" value="Unassembled WGS sequence"/>
</dbReference>
<dbReference type="EMBL" id="JAPMSZ010000009">
    <property type="protein sequence ID" value="KAJ5091819.1"/>
    <property type="molecule type" value="Genomic_DNA"/>
</dbReference>
<organism evidence="2 3">
    <name type="scientific">Penicillium alfredii</name>
    <dbReference type="NCBI Taxonomy" id="1506179"/>
    <lineage>
        <taxon>Eukaryota</taxon>
        <taxon>Fungi</taxon>
        <taxon>Dikarya</taxon>
        <taxon>Ascomycota</taxon>
        <taxon>Pezizomycotina</taxon>
        <taxon>Eurotiomycetes</taxon>
        <taxon>Eurotiomycetidae</taxon>
        <taxon>Eurotiales</taxon>
        <taxon>Aspergillaceae</taxon>
        <taxon>Penicillium</taxon>
    </lineage>
</organism>
<dbReference type="InterPro" id="IPR000719">
    <property type="entry name" value="Prot_kinase_dom"/>
</dbReference>